<protein>
    <submittedName>
        <fullName evidence="3">Uncharacterized protein</fullName>
    </submittedName>
</protein>
<keyword evidence="2" id="KW-0732">Signal</keyword>
<gene>
    <name evidence="3" type="ORF">RAG0_01251</name>
</gene>
<feature type="coiled-coil region" evidence="1">
    <location>
        <begin position="267"/>
        <end position="294"/>
    </location>
</feature>
<organism evidence="3 4">
    <name type="scientific">Rhynchosporium agropyri</name>
    <dbReference type="NCBI Taxonomy" id="914238"/>
    <lineage>
        <taxon>Eukaryota</taxon>
        <taxon>Fungi</taxon>
        <taxon>Dikarya</taxon>
        <taxon>Ascomycota</taxon>
        <taxon>Pezizomycotina</taxon>
        <taxon>Leotiomycetes</taxon>
        <taxon>Helotiales</taxon>
        <taxon>Ploettnerulaceae</taxon>
        <taxon>Rhynchosporium</taxon>
    </lineage>
</organism>
<feature type="chain" id="PRO_5009445327" evidence="2">
    <location>
        <begin position="24"/>
        <end position="769"/>
    </location>
</feature>
<dbReference type="Proteomes" id="UP000178912">
    <property type="component" value="Unassembled WGS sequence"/>
</dbReference>
<evidence type="ECO:0000313" key="3">
    <source>
        <dbReference type="EMBL" id="CZS90105.1"/>
    </source>
</evidence>
<reference evidence="4" key="1">
    <citation type="submission" date="2016-03" db="EMBL/GenBank/DDBJ databases">
        <authorList>
            <person name="Guldener U."/>
        </authorList>
    </citation>
    <scope>NUCLEOTIDE SEQUENCE [LARGE SCALE GENOMIC DNA]</scope>
    <source>
        <strain evidence="4">04CH-RAC-A.6.1</strain>
    </source>
</reference>
<name>A0A1E1JW28_9HELO</name>
<dbReference type="OrthoDB" id="3508681at2759"/>
<evidence type="ECO:0000313" key="4">
    <source>
        <dbReference type="Proteomes" id="UP000178912"/>
    </source>
</evidence>
<evidence type="ECO:0000256" key="2">
    <source>
        <dbReference type="SAM" id="SignalP"/>
    </source>
</evidence>
<keyword evidence="4" id="KW-1185">Reference proteome</keyword>
<keyword evidence="1" id="KW-0175">Coiled coil</keyword>
<dbReference type="AlphaFoldDB" id="A0A1E1JW28"/>
<proteinExistence type="predicted"/>
<feature type="signal peptide" evidence="2">
    <location>
        <begin position="1"/>
        <end position="23"/>
    </location>
</feature>
<evidence type="ECO:0000256" key="1">
    <source>
        <dbReference type="SAM" id="Coils"/>
    </source>
</evidence>
<accession>A0A1E1JW28</accession>
<dbReference type="EMBL" id="FJUX01000004">
    <property type="protein sequence ID" value="CZS90105.1"/>
    <property type="molecule type" value="Genomic_DNA"/>
</dbReference>
<sequence>MRCSTTAFTAALILIFCAKPSASESKVSNGGFSSNTTIVDHRVMLSNSTSHPHANDTGMFCKRDDPVCTYITQTPAVIVPGNWTNNPELEISDLDYFNFDEENIKASQANDFYAAWTQSFQNDPEWTELGEWRLFAKHFAQTYNFECDLTFGSCINYPSLGDLQRMWAGAEHRALVRRIFFTFHRFTIAHNYVNAIEEANDRAHAYLIGIVPEIISTFTLQADAAKTLKCEHIHTVIDTAVNIGFQMLQVTLVGFITPELAQIGPLLGEDKEKLKALTEQYDSATGEAKQNLNKQIKNLEATGPRGKLRWLNTPVPENSRSTKMLGDAKGSEIQWWTIPLFSWGGWADNTLKGIKKNHQSKNQFIGPGISHGAVCSEFEGDFVDNSPANRDKLAARLSSIFESTRKQRQFMFKTIYTGYIAEPGQLSGTAMWLKSRDWTGPGSVLDDMRDISGLEEEVKAALVKSLITDVLTADFNYIKCGYKDDAAAHCKKAETATKGKDLSVFCPHADTDPQFMCDSRRWYFSDARAHDIPMVAAKKFEYFANGKFNLTRQGFLEESFRNYELYTYSNPNDFGAWPYGNSTGESIGFNLPVCVTNKPRFFEKKGFPSICGDWKASETVSFLEAMNAGNESSIFRYRHNKLPMRLHTDIIPVALDDFPPVTRFLGLCANSLRFPQHKENNGVAPNYLKIQLSRDIDCELVENGTKDMTGEEEANRWFCTNAGGHTIFQREKLRVETYFTKWVPNHSTKCKSWLKSNGVVASDKVRPGT</sequence>